<organism evidence="1 2">
    <name type="scientific">Rhizobium tubonense</name>
    <dbReference type="NCBI Taxonomy" id="484088"/>
    <lineage>
        <taxon>Bacteria</taxon>
        <taxon>Pseudomonadati</taxon>
        <taxon>Pseudomonadota</taxon>
        <taxon>Alphaproteobacteria</taxon>
        <taxon>Hyphomicrobiales</taxon>
        <taxon>Rhizobiaceae</taxon>
        <taxon>Rhizobium/Agrobacterium group</taxon>
        <taxon>Rhizobium</taxon>
    </lineage>
</organism>
<evidence type="ECO:0000313" key="2">
    <source>
        <dbReference type="Proteomes" id="UP000248925"/>
    </source>
</evidence>
<name>A0A2W4CIH7_9HYPH</name>
<proteinExistence type="predicted"/>
<dbReference type="AlphaFoldDB" id="A0A2W4CIH7"/>
<accession>A0A2W4CIH7</accession>
<sequence length="235" mass="26072">MNEFRFSFPASLIAGKSRLSAEDLMTLRKVTFPDGIRTPDDAITLLALQNACPEKCEQWNTFFVEALTEFVVHHSHPQGLLSENKVDWLIRMLSDDGVVKSPLELEAILHIIEVSSDRSTDLSTLALDQLRLAITRGAGAYTRPTDPAHRPGITLRDLDYINRILRAAHDRGRLLLSASEIAALGKIAAATSAAVNHPGWEELMACVQLCEEERPRTSRWLRVSDDIFASDGRAA</sequence>
<gene>
    <name evidence="1" type="ORF">CPY51_22450</name>
</gene>
<keyword evidence="2" id="KW-1185">Reference proteome</keyword>
<dbReference type="EMBL" id="PCDP01000045">
    <property type="protein sequence ID" value="PZM10798.1"/>
    <property type="molecule type" value="Genomic_DNA"/>
</dbReference>
<comment type="caution">
    <text evidence="1">The sequence shown here is derived from an EMBL/GenBank/DDBJ whole genome shotgun (WGS) entry which is preliminary data.</text>
</comment>
<dbReference type="OrthoDB" id="7628592at2"/>
<dbReference type="Proteomes" id="UP000248925">
    <property type="component" value="Unassembled WGS sequence"/>
</dbReference>
<evidence type="ECO:0000313" key="1">
    <source>
        <dbReference type="EMBL" id="PZM10798.1"/>
    </source>
</evidence>
<reference evidence="1 2" key="1">
    <citation type="journal article" date="2018" name="Sci. Rep.">
        <title>Rhizobium tumorigenes sp. nov., a novel plant tumorigenic bacterium isolated from cane gall tumors on thornless blackberry.</title>
        <authorList>
            <person name="Kuzmanovi N."/>
            <person name="Smalla K."/>
            <person name="Gronow S."/>
            <person name="PuBawska J."/>
        </authorList>
    </citation>
    <scope>NUCLEOTIDE SEQUENCE [LARGE SCALE GENOMIC DNA]</scope>
    <source>
        <strain evidence="1 2">CCBAU 85046</strain>
    </source>
</reference>
<protein>
    <submittedName>
        <fullName evidence="1">Uncharacterized protein</fullName>
    </submittedName>
</protein>